<keyword evidence="2" id="KW-1185">Reference proteome</keyword>
<proteinExistence type="predicted"/>
<accession>A0ABX2D5Y3</accession>
<gene>
    <name evidence="1" type="ORF">E5S67_05848</name>
</gene>
<dbReference type="Proteomes" id="UP000702425">
    <property type="component" value="Unassembled WGS sequence"/>
</dbReference>
<organism evidence="1 2">
    <name type="scientific">Microcoleus asticus IPMA8</name>
    <dbReference type="NCBI Taxonomy" id="2563858"/>
    <lineage>
        <taxon>Bacteria</taxon>
        <taxon>Bacillati</taxon>
        <taxon>Cyanobacteriota</taxon>
        <taxon>Cyanophyceae</taxon>
        <taxon>Oscillatoriophycideae</taxon>
        <taxon>Oscillatoriales</taxon>
        <taxon>Microcoleaceae</taxon>
        <taxon>Microcoleus</taxon>
        <taxon>Microcoleus asticus</taxon>
    </lineage>
</organism>
<evidence type="ECO:0000313" key="2">
    <source>
        <dbReference type="Proteomes" id="UP000702425"/>
    </source>
</evidence>
<protein>
    <submittedName>
        <fullName evidence="1">Uncharacterized protein</fullName>
    </submittedName>
</protein>
<name>A0ABX2D5Y3_9CYAN</name>
<reference evidence="1 2" key="1">
    <citation type="journal article" date="2020" name="Sci. Rep.">
        <title>A novel cyanobacterial geosmin producer, revising GeoA distribution and dispersion patterns in Bacteria.</title>
        <authorList>
            <person name="Churro C."/>
            <person name="Semedo-Aguiar A.P."/>
            <person name="Silva A.D."/>
            <person name="Pereira-Leal J.B."/>
            <person name="Leite R.B."/>
        </authorList>
    </citation>
    <scope>NUCLEOTIDE SEQUENCE [LARGE SCALE GENOMIC DNA]</scope>
    <source>
        <strain evidence="1 2">IPMA8</strain>
    </source>
</reference>
<evidence type="ECO:0000313" key="1">
    <source>
        <dbReference type="EMBL" id="NQE38065.1"/>
    </source>
</evidence>
<comment type="caution">
    <text evidence="1">The sequence shown here is derived from an EMBL/GenBank/DDBJ whole genome shotgun (WGS) entry which is preliminary data.</text>
</comment>
<sequence>MARQLIMAIAESGESLDQQLKTSLTASEKE</sequence>
<dbReference type="EMBL" id="SRRZ01000175">
    <property type="protein sequence ID" value="NQE38065.1"/>
    <property type="molecule type" value="Genomic_DNA"/>
</dbReference>